<evidence type="ECO:0000256" key="1">
    <source>
        <dbReference type="ARBA" id="ARBA00022722"/>
    </source>
</evidence>
<dbReference type="InterPro" id="IPR051451">
    <property type="entry name" value="PhoH2-like"/>
</dbReference>
<dbReference type="FunFam" id="3.40.50.300:FF:000215">
    <property type="entry name" value="ATP-binding protein"/>
    <property type="match status" value="1"/>
</dbReference>
<evidence type="ECO:0000256" key="14">
    <source>
        <dbReference type="ARBA" id="ARBA00066581"/>
    </source>
</evidence>
<dbReference type="SUPFAM" id="SSF52540">
    <property type="entry name" value="P-loop containing nucleoside triphosphate hydrolases"/>
    <property type="match status" value="1"/>
</dbReference>
<keyword evidence="3" id="KW-0547">Nucleotide-binding</keyword>
<keyword evidence="1" id="KW-0540">Nuclease</keyword>
<dbReference type="EMBL" id="QOUI01000002">
    <property type="protein sequence ID" value="RCK70621.1"/>
    <property type="molecule type" value="Genomic_DNA"/>
</dbReference>
<reference evidence="18 19" key="1">
    <citation type="submission" date="2018-07" db="EMBL/GenBank/DDBJ databases">
        <title>Desertimonas flava gen. nov. sp. nov.</title>
        <authorList>
            <person name="Liu S."/>
        </authorList>
    </citation>
    <scope>NUCLEOTIDE SEQUENCE [LARGE SCALE GENOMIC DNA]</scope>
    <source>
        <strain evidence="18 19">16Sb5-5</strain>
    </source>
</reference>
<evidence type="ECO:0000256" key="9">
    <source>
        <dbReference type="ARBA" id="ARBA00046345"/>
    </source>
</evidence>
<dbReference type="Gene3D" id="3.40.50.300">
    <property type="entry name" value="P-loop containing nucleotide triphosphate hydrolases"/>
    <property type="match status" value="1"/>
</dbReference>
<organism evidence="18 19">
    <name type="scientific">Desertihabitans brevis</name>
    <dbReference type="NCBI Taxonomy" id="2268447"/>
    <lineage>
        <taxon>Bacteria</taxon>
        <taxon>Bacillati</taxon>
        <taxon>Actinomycetota</taxon>
        <taxon>Actinomycetes</taxon>
        <taxon>Propionibacteriales</taxon>
        <taxon>Propionibacteriaceae</taxon>
        <taxon>Desertihabitans</taxon>
    </lineage>
</organism>
<dbReference type="InterPro" id="IPR027417">
    <property type="entry name" value="P-loop_NTPase"/>
</dbReference>
<keyword evidence="6" id="KW-0460">Magnesium</keyword>
<evidence type="ECO:0000313" key="18">
    <source>
        <dbReference type="EMBL" id="RCK70621.1"/>
    </source>
</evidence>
<keyword evidence="19" id="KW-1185">Reference proteome</keyword>
<evidence type="ECO:0000256" key="2">
    <source>
        <dbReference type="ARBA" id="ARBA00022723"/>
    </source>
</evidence>
<dbReference type="GO" id="GO:0046872">
    <property type="term" value="F:metal ion binding"/>
    <property type="evidence" value="ECO:0007669"/>
    <property type="project" value="UniProtKB-KW"/>
</dbReference>
<evidence type="ECO:0000256" key="11">
    <source>
        <dbReference type="ARBA" id="ARBA00049360"/>
    </source>
</evidence>
<dbReference type="GO" id="GO:0004518">
    <property type="term" value="F:nuclease activity"/>
    <property type="evidence" value="ECO:0007669"/>
    <property type="project" value="UniProtKB-KW"/>
</dbReference>
<keyword evidence="5" id="KW-0067">ATP-binding</keyword>
<evidence type="ECO:0000259" key="17">
    <source>
        <dbReference type="SMART" id="SM00670"/>
    </source>
</evidence>
<comment type="catalytic activity">
    <reaction evidence="10">
        <text>GTP + H2O = GDP + phosphate + H(+)</text>
        <dbReference type="Rhea" id="RHEA:19669"/>
        <dbReference type="ChEBI" id="CHEBI:15377"/>
        <dbReference type="ChEBI" id="CHEBI:15378"/>
        <dbReference type="ChEBI" id="CHEBI:37565"/>
        <dbReference type="ChEBI" id="CHEBI:43474"/>
        <dbReference type="ChEBI" id="CHEBI:58189"/>
    </reaction>
</comment>
<dbReference type="GO" id="GO:0005829">
    <property type="term" value="C:cytosol"/>
    <property type="evidence" value="ECO:0007669"/>
    <property type="project" value="TreeGrafter"/>
</dbReference>
<dbReference type="SUPFAM" id="SSF88723">
    <property type="entry name" value="PIN domain-like"/>
    <property type="match status" value="1"/>
</dbReference>
<dbReference type="PANTHER" id="PTHR30473">
    <property type="entry name" value="PROTEIN PHOH"/>
    <property type="match status" value="1"/>
</dbReference>
<evidence type="ECO:0000256" key="4">
    <source>
        <dbReference type="ARBA" id="ARBA00022801"/>
    </source>
</evidence>
<keyword evidence="8" id="KW-0413">Isomerase</keyword>
<dbReference type="InterPro" id="IPR029060">
    <property type="entry name" value="PIN-like_dom_sf"/>
</dbReference>
<dbReference type="InterPro" id="IPR003714">
    <property type="entry name" value="PhoH"/>
</dbReference>
<evidence type="ECO:0000256" key="7">
    <source>
        <dbReference type="ARBA" id="ARBA00023134"/>
    </source>
</evidence>
<dbReference type="AlphaFoldDB" id="A0A367Z090"/>
<evidence type="ECO:0000256" key="10">
    <source>
        <dbReference type="ARBA" id="ARBA00048548"/>
    </source>
</evidence>
<dbReference type="InterPro" id="IPR002716">
    <property type="entry name" value="PIN_dom"/>
</dbReference>
<evidence type="ECO:0000256" key="5">
    <source>
        <dbReference type="ARBA" id="ARBA00022840"/>
    </source>
</evidence>
<dbReference type="CDD" id="cd09883">
    <property type="entry name" value="PIN_VapC_PhoHL-ATPase"/>
    <property type="match status" value="1"/>
</dbReference>
<gene>
    <name evidence="18" type="ORF">DT076_04155</name>
</gene>
<protein>
    <recommendedName>
        <fullName evidence="15">Protein PhoH2</fullName>
        <ecNumber evidence="14">5.6.2.5</ecNumber>
    </recommendedName>
    <alternativeName>
        <fullName evidence="16">RNA 5'-3' helicase PhoH2</fullName>
    </alternativeName>
</protein>
<dbReference type="Pfam" id="PF02562">
    <property type="entry name" value="PhoH"/>
    <property type="match status" value="1"/>
</dbReference>
<comment type="catalytic activity">
    <reaction evidence="12">
        <text>n ATP + n H2O + wound RNA = n ADP + n phosphate + unwound RNA.</text>
        <dbReference type="EC" id="5.6.2.5"/>
    </reaction>
</comment>
<evidence type="ECO:0000256" key="12">
    <source>
        <dbReference type="ARBA" id="ARBA00052583"/>
    </source>
</evidence>
<dbReference type="GO" id="GO:0032574">
    <property type="term" value="F:5'-3' RNA helicase activity"/>
    <property type="evidence" value="ECO:0007669"/>
    <property type="project" value="UniProtKB-EC"/>
</dbReference>
<dbReference type="GO" id="GO:0005524">
    <property type="term" value="F:ATP binding"/>
    <property type="evidence" value="ECO:0007669"/>
    <property type="project" value="UniProtKB-KW"/>
</dbReference>
<comment type="similarity">
    <text evidence="9">In the N-terminal section; belongs to the PINc/VapC protein family.</text>
</comment>
<dbReference type="Proteomes" id="UP000252770">
    <property type="component" value="Unassembled WGS sequence"/>
</dbReference>
<evidence type="ECO:0000256" key="13">
    <source>
        <dbReference type="ARBA" id="ARBA00060962"/>
    </source>
</evidence>
<comment type="caution">
    <text evidence="18">The sequence shown here is derived from an EMBL/GenBank/DDBJ whole genome shotgun (WGS) entry which is preliminary data.</text>
</comment>
<dbReference type="Pfam" id="PF13638">
    <property type="entry name" value="PIN_4"/>
    <property type="match status" value="1"/>
</dbReference>
<evidence type="ECO:0000256" key="6">
    <source>
        <dbReference type="ARBA" id="ARBA00022842"/>
    </source>
</evidence>
<evidence type="ECO:0000256" key="3">
    <source>
        <dbReference type="ARBA" id="ARBA00022741"/>
    </source>
</evidence>
<evidence type="ECO:0000313" key="19">
    <source>
        <dbReference type="Proteomes" id="UP000252770"/>
    </source>
</evidence>
<sequence>MTIESAATPASGRRTYVIDTSVLLSDPRALSRFAEHDVVLPVVVITELEAKRHHPELGYFARSALRQLDDLRIAHGRLDAPVPVTDSGGTVHVELNHTDPTVLPAGFRLGDNDSRILAVALNFQAEGCDVVLVSKDLPMRVKASAVGLPAEEYRAELASASGWTGMAELAASPAEVDALYAEGVIDSDAARDLPCHTGVVVLGNGTSALARVTPGKQLRLVKPDREAFGLHGRSAEQRIALDLLLDPSIGIVSMGGRAGTGKSALALCAGLEAVLERRQHSKVVVFRPLYAVGGQDLGYLPGTEHEKMAPWAQAVFDTLGAVAGRDVIDEVLDRGMLEVLPLTHIRGRSLHDAFVIVDEAQSLERNVLLTVLSRIGQDSRVVLTHDVAQRDNLRVGRHDGVVAVVEKLKGHPLFAHITLTRSERSPIAALVTEMLEGEPLG</sequence>
<comment type="similarity">
    <text evidence="13">In the C-terminal section; belongs to the PhoH family.</text>
</comment>
<dbReference type="GO" id="GO:0016787">
    <property type="term" value="F:hydrolase activity"/>
    <property type="evidence" value="ECO:0007669"/>
    <property type="project" value="UniProtKB-KW"/>
</dbReference>
<dbReference type="GO" id="GO:0005525">
    <property type="term" value="F:GTP binding"/>
    <property type="evidence" value="ECO:0007669"/>
    <property type="project" value="UniProtKB-KW"/>
</dbReference>
<dbReference type="PANTHER" id="PTHR30473:SF2">
    <property type="entry name" value="PIN DOMAIN-CONTAINING PROTEIN"/>
    <property type="match status" value="1"/>
</dbReference>
<dbReference type="Gene3D" id="3.40.50.1010">
    <property type="entry name" value="5'-nuclease"/>
    <property type="match status" value="1"/>
</dbReference>
<keyword evidence="4" id="KW-0378">Hydrolase</keyword>
<keyword evidence="2" id="KW-0479">Metal-binding</keyword>
<evidence type="ECO:0000256" key="15">
    <source>
        <dbReference type="ARBA" id="ARBA00071584"/>
    </source>
</evidence>
<comment type="catalytic activity">
    <reaction evidence="11">
        <text>ATP + H2O = ADP + phosphate + H(+)</text>
        <dbReference type="Rhea" id="RHEA:13065"/>
        <dbReference type="ChEBI" id="CHEBI:15377"/>
        <dbReference type="ChEBI" id="CHEBI:15378"/>
        <dbReference type="ChEBI" id="CHEBI:30616"/>
        <dbReference type="ChEBI" id="CHEBI:43474"/>
        <dbReference type="ChEBI" id="CHEBI:456216"/>
    </reaction>
</comment>
<dbReference type="EC" id="5.6.2.5" evidence="14"/>
<evidence type="ECO:0000256" key="8">
    <source>
        <dbReference type="ARBA" id="ARBA00023235"/>
    </source>
</evidence>
<keyword evidence="7" id="KW-0342">GTP-binding</keyword>
<accession>A0A367Z090</accession>
<proteinExistence type="inferred from homology"/>
<feature type="domain" description="PIN" evidence="17">
    <location>
        <begin position="14"/>
        <end position="141"/>
    </location>
</feature>
<dbReference type="SMART" id="SM00670">
    <property type="entry name" value="PINc"/>
    <property type="match status" value="1"/>
</dbReference>
<name>A0A367Z090_9ACTN</name>
<evidence type="ECO:0000256" key="16">
    <source>
        <dbReference type="ARBA" id="ARBA00076032"/>
    </source>
</evidence>
<dbReference type="RefSeq" id="WP_114125392.1">
    <property type="nucleotide sequence ID" value="NZ_QOUI01000002.1"/>
</dbReference>